<evidence type="ECO:0000313" key="10">
    <source>
        <dbReference type="Proteomes" id="UP000178849"/>
    </source>
</evidence>
<keyword evidence="5" id="KW-0809">Transit peptide</keyword>
<comment type="caution">
    <text evidence="9">The sequence shown here is derived from an EMBL/GenBank/DDBJ whole genome shotgun (WGS) entry which is preliminary data.</text>
</comment>
<gene>
    <name evidence="9" type="ORF">A2927_01630</name>
</gene>
<keyword evidence="3" id="KW-0285">Flavoprotein</keyword>
<dbReference type="Gene3D" id="3.30.465.10">
    <property type="match status" value="1"/>
</dbReference>
<dbReference type="EMBL" id="MHKL01000007">
    <property type="protein sequence ID" value="OGY89799.1"/>
    <property type="molecule type" value="Genomic_DNA"/>
</dbReference>
<dbReference type="Pfam" id="PF02913">
    <property type="entry name" value="FAD-oxidase_C"/>
    <property type="match status" value="1"/>
</dbReference>
<dbReference type="GO" id="GO:0004458">
    <property type="term" value="F:D-lactate dehydrogenase (cytochrome) activity"/>
    <property type="evidence" value="ECO:0007669"/>
    <property type="project" value="UniProtKB-EC"/>
</dbReference>
<evidence type="ECO:0000256" key="3">
    <source>
        <dbReference type="ARBA" id="ARBA00022630"/>
    </source>
</evidence>
<dbReference type="PANTHER" id="PTHR11748:SF111">
    <property type="entry name" value="D-LACTATE DEHYDROGENASE, MITOCHONDRIAL-RELATED"/>
    <property type="match status" value="1"/>
</dbReference>
<dbReference type="SUPFAM" id="SSF55103">
    <property type="entry name" value="FAD-linked oxidases, C-terminal domain"/>
    <property type="match status" value="1"/>
</dbReference>
<evidence type="ECO:0000256" key="6">
    <source>
        <dbReference type="ARBA" id="ARBA00023002"/>
    </source>
</evidence>
<evidence type="ECO:0000259" key="8">
    <source>
        <dbReference type="PROSITE" id="PS51387"/>
    </source>
</evidence>
<proteinExistence type="inferred from homology"/>
<dbReference type="STRING" id="1798550.A2927_01630"/>
<accession>A0A1G2BML1</accession>
<dbReference type="SUPFAM" id="SSF56176">
    <property type="entry name" value="FAD-binding/transporter-associated domain-like"/>
    <property type="match status" value="1"/>
</dbReference>
<dbReference type="AlphaFoldDB" id="A0A1G2BML1"/>
<evidence type="ECO:0000256" key="4">
    <source>
        <dbReference type="ARBA" id="ARBA00022827"/>
    </source>
</evidence>
<dbReference type="InterPro" id="IPR006094">
    <property type="entry name" value="Oxid_FAD_bind_N"/>
</dbReference>
<protein>
    <recommendedName>
        <fullName evidence="7">D-lactate dehydrogenase (cytochrome)</fullName>
        <ecNumber evidence="7">1.1.2.4</ecNumber>
    </recommendedName>
</protein>
<dbReference type="PANTHER" id="PTHR11748">
    <property type="entry name" value="D-LACTATE DEHYDROGENASE"/>
    <property type="match status" value="1"/>
</dbReference>
<evidence type="ECO:0000256" key="2">
    <source>
        <dbReference type="ARBA" id="ARBA00008000"/>
    </source>
</evidence>
<name>A0A1G2BML1_9BACT</name>
<dbReference type="InterPro" id="IPR016166">
    <property type="entry name" value="FAD-bd_PCMH"/>
</dbReference>
<dbReference type="EC" id="1.1.2.4" evidence="7"/>
<evidence type="ECO:0000256" key="5">
    <source>
        <dbReference type="ARBA" id="ARBA00022946"/>
    </source>
</evidence>
<dbReference type="InterPro" id="IPR004113">
    <property type="entry name" value="FAD-bd_oxidored_4_C"/>
</dbReference>
<comment type="cofactor">
    <cofactor evidence="1">
        <name>FAD</name>
        <dbReference type="ChEBI" id="CHEBI:57692"/>
    </cofactor>
</comment>
<organism evidence="9 10">
    <name type="scientific">Candidatus Komeilibacteria bacterium RIFCSPLOWO2_01_FULL_45_10</name>
    <dbReference type="NCBI Taxonomy" id="1798550"/>
    <lineage>
        <taxon>Bacteria</taxon>
        <taxon>Candidatus Komeiliibacteriota</taxon>
    </lineage>
</organism>
<reference evidence="9 10" key="1">
    <citation type="journal article" date="2016" name="Nat. Commun.">
        <title>Thousands of microbial genomes shed light on interconnected biogeochemical processes in an aquifer system.</title>
        <authorList>
            <person name="Anantharaman K."/>
            <person name="Brown C.T."/>
            <person name="Hug L.A."/>
            <person name="Sharon I."/>
            <person name="Castelle C.J."/>
            <person name="Probst A.J."/>
            <person name="Thomas B.C."/>
            <person name="Singh A."/>
            <person name="Wilkins M.J."/>
            <person name="Karaoz U."/>
            <person name="Brodie E.L."/>
            <person name="Williams K.H."/>
            <person name="Hubbard S.S."/>
            <person name="Banfield J.F."/>
        </authorList>
    </citation>
    <scope>NUCLEOTIDE SEQUENCE [LARGE SCALE GENOMIC DNA]</scope>
</reference>
<evidence type="ECO:0000256" key="1">
    <source>
        <dbReference type="ARBA" id="ARBA00001974"/>
    </source>
</evidence>
<dbReference type="GO" id="GO:1903457">
    <property type="term" value="P:lactate catabolic process"/>
    <property type="evidence" value="ECO:0007669"/>
    <property type="project" value="TreeGrafter"/>
</dbReference>
<keyword evidence="4" id="KW-0274">FAD</keyword>
<evidence type="ECO:0000256" key="7">
    <source>
        <dbReference type="ARBA" id="ARBA00038897"/>
    </source>
</evidence>
<dbReference type="Pfam" id="PF01565">
    <property type="entry name" value="FAD_binding_4"/>
    <property type="match status" value="1"/>
</dbReference>
<dbReference type="InterPro" id="IPR016164">
    <property type="entry name" value="FAD-linked_Oxase-like_C"/>
</dbReference>
<dbReference type="PROSITE" id="PS51387">
    <property type="entry name" value="FAD_PCMH"/>
    <property type="match status" value="1"/>
</dbReference>
<sequence>MNSAIMQEMRKAFGKEFSAEKEVLLAYNSDASQVRGTALAVVWPEGKEEVQKIVKFALANKIDVVARGAGTGLAGAAVPQNSIVVDLSRMNKIIEINEKEKYAVVEPGIVVAQLNLELRKCNLCLPVEPASRSVCSIAGMIATNASGLHAMRFGKMEKWVMEVQIVDGFGNLRKTNAEETCGTEGTLGIIVEAKLRLHEAVIEKSMDLFKFNSLEELLLKAEELRNSESALSIEAVNPAAAVIAGLENCYYLLAERADESGALKGMEMRDAKTLRLGIGPKLTTSGFSVIEDPQIPKEKIPEFIEFVNSHRLPFYAHIADGIIHVRLKPEQKEMLGAFYLKVRALNGTVSGEHGIGITKREFADAKIKDKIKRLKEKFDPEGIFNRGKII</sequence>
<dbReference type="InterPro" id="IPR036318">
    <property type="entry name" value="FAD-bd_PCMH-like_sf"/>
</dbReference>
<dbReference type="InterPro" id="IPR016169">
    <property type="entry name" value="FAD-bd_PCMH_sub2"/>
</dbReference>
<comment type="similarity">
    <text evidence="2">Belongs to the FAD-binding oxidoreductase/transferase type 4 family.</text>
</comment>
<dbReference type="Proteomes" id="UP000178849">
    <property type="component" value="Unassembled WGS sequence"/>
</dbReference>
<feature type="domain" description="FAD-binding PCMH-type" evidence="8">
    <location>
        <begin position="34"/>
        <end position="200"/>
    </location>
</feature>
<keyword evidence="6" id="KW-0560">Oxidoreductase</keyword>
<dbReference type="GO" id="GO:0008720">
    <property type="term" value="F:D-lactate dehydrogenase (NAD+) activity"/>
    <property type="evidence" value="ECO:0007669"/>
    <property type="project" value="TreeGrafter"/>
</dbReference>
<dbReference type="GO" id="GO:0071949">
    <property type="term" value="F:FAD binding"/>
    <property type="evidence" value="ECO:0007669"/>
    <property type="project" value="InterPro"/>
</dbReference>
<evidence type="ECO:0000313" key="9">
    <source>
        <dbReference type="EMBL" id="OGY89799.1"/>
    </source>
</evidence>